<reference evidence="1" key="1">
    <citation type="submission" date="2020-03" db="EMBL/GenBank/DDBJ databases">
        <title>Draft sequencing of Paenibacilllus sp. S3N08.</title>
        <authorList>
            <person name="Kim D.-U."/>
        </authorList>
    </citation>
    <scope>NUCLEOTIDE SEQUENCE</scope>
    <source>
        <strain evidence="1">S3N08</strain>
    </source>
</reference>
<protein>
    <submittedName>
        <fullName evidence="1">DUF3231 family protein</fullName>
    </submittedName>
</protein>
<evidence type="ECO:0000313" key="2">
    <source>
        <dbReference type="Proteomes" id="UP001165962"/>
    </source>
</evidence>
<keyword evidence="2" id="KW-1185">Reference proteome</keyword>
<dbReference type="RefSeq" id="WP_166149742.1">
    <property type="nucleotide sequence ID" value="NZ_JAAOIW010000004.1"/>
</dbReference>
<accession>A0ABX0J8R4</accession>
<comment type="caution">
    <text evidence="1">The sequence shown here is derived from an EMBL/GenBank/DDBJ whole genome shotgun (WGS) entry which is preliminary data.</text>
</comment>
<dbReference type="Pfam" id="PF11553">
    <property type="entry name" value="DUF3231"/>
    <property type="match status" value="2"/>
</dbReference>
<dbReference type="Gene3D" id="1.20.1260.10">
    <property type="match status" value="2"/>
</dbReference>
<dbReference type="InterPro" id="IPR021617">
    <property type="entry name" value="DUF3231"/>
</dbReference>
<name>A0ABX0J8R4_9BACL</name>
<gene>
    <name evidence="1" type="ORF">G9U52_11895</name>
</gene>
<evidence type="ECO:0000313" key="1">
    <source>
        <dbReference type="EMBL" id="NHN30534.1"/>
    </source>
</evidence>
<dbReference type="EMBL" id="JAAOIW010000004">
    <property type="protein sequence ID" value="NHN30534.1"/>
    <property type="molecule type" value="Genomic_DNA"/>
</dbReference>
<proteinExistence type="predicted"/>
<dbReference type="Proteomes" id="UP001165962">
    <property type="component" value="Unassembled WGS sequence"/>
</dbReference>
<organism evidence="1 2">
    <name type="scientific">Paenibacillus agricola</name>
    <dbReference type="NCBI Taxonomy" id="2716264"/>
    <lineage>
        <taxon>Bacteria</taxon>
        <taxon>Bacillati</taxon>
        <taxon>Bacillota</taxon>
        <taxon>Bacilli</taxon>
        <taxon>Bacillales</taxon>
        <taxon>Paenibacillaceae</taxon>
        <taxon>Paenibacillus</taxon>
    </lineage>
</organism>
<dbReference type="InterPro" id="IPR012347">
    <property type="entry name" value="Ferritin-like"/>
</dbReference>
<sequence>MGNNAATHHKINLTSAEIANIWTNYQNDTMAVCTIGFFLIHVEDVETRSVLEYAYQQSQAHINKLKAFFNEEQFPIPAGFQPEVDVNMKAPRLFTDDFYLFYIQNIGKIGLASYAKSLSNSARLDMCEYYTECLNESAKLLNKATELMLNKGTFIRAPFIPKPQMVEYIQKQSYLAGWFGRNRPLNAIEMSNIYFNLIQNQLGRTLLMGFSQVATSPKIRDYLIRGRNIADKHVEIFGSLLSSEFLPSSSAWSTLPTDSTTTTYSDKLMMFHTLTLNAAGIGHYGVSLGLSPRSDLGTNYIRLTAEIASYTEDGAKLMIENGWMEKPPQAADRDQLSNDKT</sequence>